<dbReference type="AlphaFoldDB" id="A0A9Q1D7I9"/>
<name>A0A9Q1D7I9_CONCO</name>
<protein>
    <submittedName>
        <fullName evidence="3">Uncharacterized protein</fullName>
    </submittedName>
</protein>
<keyword evidence="4" id="KW-1185">Reference proteome</keyword>
<accession>A0A9Q1D7I9</accession>
<dbReference type="EMBL" id="JAFJMO010000012">
    <property type="protein sequence ID" value="KAJ8261192.1"/>
    <property type="molecule type" value="Genomic_DNA"/>
</dbReference>
<evidence type="ECO:0000256" key="1">
    <source>
        <dbReference type="ARBA" id="ARBA00009024"/>
    </source>
</evidence>
<feature type="region of interest" description="Disordered" evidence="2">
    <location>
        <begin position="184"/>
        <end position="219"/>
    </location>
</feature>
<dbReference type="PANTHER" id="PTHR15907">
    <property type="entry name" value="DUF614 FAMILY PROTEIN-RELATED"/>
    <property type="match status" value="1"/>
</dbReference>
<comment type="caution">
    <text evidence="3">The sequence shown here is derived from an EMBL/GenBank/DDBJ whole genome shotgun (WGS) entry which is preliminary data.</text>
</comment>
<gene>
    <name evidence="3" type="ORF">COCON_G00169150</name>
</gene>
<evidence type="ECO:0000313" key="3">
    <source>
        <dbReference type="EMBL" id="KAJ8261192.1"/>
    </source>
</evidence>
<sequence>MHYAIKFIKTKLLTTDLLIDPCKPGAEQRDQQFIPENLHKLLQRERKMAVTSQPSQYAPSDFQTGLCDVCDDCGTCLFGLWCFPCLCCSVASDMDECCMCGTTMAIRSVYRTRYNIQGSFLPAEERYQPKKGTGDLLSCRKLQVQKLGPGSPSSGFTASEDRIMLLDQTNELNGSWDEGVIGIHERRASGDPTGLQHSRRRAAHRRPRCTPPPEQQMTS</sequence>
<evidence type="ECO:0000256" key="2">
    <source>
        <dbReference type="SAM" id="MobiDB-lite"/>
    </source>
</evidence>
<feature type="compositionally biased region" description="Basic residues" evidence="2">
    <location>
        <begin position="197"/>
        <end position="208"/>
    </location>
</feature>
<reference evidence="3" key="1">
    <citation type="journal article" date="2023" name="Science">
        <title>Genome structures resolve the early diversification of teleost fishes.</title>
        <authorList>
            <person name="Parey E."/>
            <person name="Louis A."/>
            <person name="Montfort J."/>
            <person name="Bouchez O."/>
            <person name="Roques C."/>
            <person name="Iampietro C."/>
            <person name="Lluch J."/>
            <person name="Castinel A."/>
            <person name="Donnadieu C."/>
            <person name="Desvignes T."/>
            <person name="Floi Bucao C."/>
            <person name="Jouanno E."/>
            <person name="Wen M."/>
            <person name="Mejri S."/>
            <person name="Dirks R."/>
            <person name="Jansen H."/>
            <person name="Henkel C."/>
            <person name="Chen W.J."/>
            <person name="Zahm M."/>
            <person name="Cabau C."/>
            <person name="Klopp C."/>
            <person name="Thompson A.W."/>
            <person name="Robinson-Rechavi M."/>
            <person name="Braasch I."/>
            <person name="Lecointre G."/>
            <person name="Bobe J."/>
            <person name="Postlethwait J.H."/>
            <person name="Berthelot C."/>
            <person name="Roest Crollius H."/>
            <person name="Guiguen Y."/>
        </authorList>
    </citation>
    <scope>NUCLEOTIDE SEQUENCE</scope>
    <source>
        <strain evidence="3">Concon-B</strain>
    </source>
</reference>
<organism evidence="3 4">
    <name type="scientific">Conger conger</name>
    <name type="common">Conger eel</name>
    <name type="synonym">Muraena conger</name>
    <dbReference type="NCBI Taxonomy" id="82655"/>
    <lineage>
        <taxon>Eukaryota</taxon>
        <taxon>Metazoa</taxon>
        <taxon>Chordata</taxon>
        <taxon>Craniata</taxon>
        <taxon>Vertebrata</taxon>
        <taxon>Euteleostomi</taxon>
        <taxon>Actinopterygii</taxon>
        <taxon>Neopterygii</taxon>
        <taxon>Teleostei</taxon>
        <taxon>Anguilliformes</taxon>
        <taxon>Congridae</taxon>
        <taxon>Conger</taxon>
    </lineage>
</organism>
<dbReference type="InterPro" id="IPR006461">
    <property type="entry name" value="PLAC_motif_containing"/>
</dbReference>
<dbReference type="OrthoDB" id="1045822at2759"/>
<dbReference type="Proteomes" id="UP001152803">
    <property type="component" value="Unassembled WGS sequence"/>
</dbReference>
<proteinExistence type="inferred from homology"/>
<comment type="similarity">
    <text evidence="1">Belongs to the cornifelin family.</text>
</comment>
<feature type="compositionally biased region" description="Pro residues" evidence="2">
    <location>
        <begin position="209"/>
        <end position="219"/>
    </location>
</feature>
<evidence type="ECO:0000313" key="4">
    <source>
        <dbReference type="Proteomes" id="UP001152803"/>
    </source>
</evidence>